<feature type="compositionally biased region" description="Basic and acidic residues" evidence="1">
    <location>
        <begin position="11"/>
        <end position="26"/>
    </location>
</feature>
<feature type="compositionally biased region" description="Basic residues" evidence="1">
    <location>
        <begin position="1"/>
        <end position="10"/>
    </location>
</feature>
<dbReference type="PANTHER" id="PTHR33443">
    <property type="entry name" value="ZGC:112980"/>
    <property type="match status" value="1"/>
</dbReference>
<organism evidence="2 3">
    <name type="scientific">Dorcoceras hygrometricum</name>
    <dbReference type="NCBI Taxonomy" id="472368"/>
    <lineage>
        <taxon>Eukaryota</taxon>
        <taxon>Viridiplantae</taxon>
        <taxon>Streptophyta</taxon>
        <taxon>Embryophyta</taxon>
        <taxon>Tracheophyta</taxon>
        <taxon>Spermatophyta</taxon>
        <taxon>Magnoliopsida</taxon>
        <taxon>eudicotyledons</taxon>
        <taxon>Gunneridae</taxon>
        <taxon>Pentapetalae</taxon>
        <taxon>asterids</taxon>
        <taxon>lamiids</taxon>
        <taxon>Lamiales</taxon>
        <taxon>Gesneriaceae</taxon>
        <taxon>Didymocarpoideae</taxon>
        <taxon>Trichosporeae</taxon>
        <taxon>Loxocarpinae</taxon>
        <taxon>Dorcoceras</taxon>
    </lineage>
</organism>
<dbReference type="OrthoDB" id="266020at2759"/>
<evidence type="ECO:0000313" key="2">
    <source>
        <dbReference type="EMBL" id="KZV45260.1"/>
    </source>
</evidence>
<dbReference type="PANTHER" id="PTHR33443:SF30">
    <property type="entry name" value="SARCOSINE DEHYDROGENASE-2C PROTEIN"/>
    <property type="match status" value="1"/>
</dbReference>
<proteinExistence type="predicted"/>
<protein>
    <submittedName>
        <fullName evidence="2">Uncharacterized protein</fullName>
    </submittedName>
</protein>
<keyword evidence="3" id="KW-1185">Reference proteome</keyword>
<name>A0A2Z7CDX7_9LAMI</name>
<accession>A0A2Z7CDX7</accession>
<evidence type="ECO:0000313" key="3">
    <source>
        <dbReference type="Proteomes" id="UP000250235"/>
    </source>
</evidence>
<dbReference type="InterPro" id="IPR053234">
    <property type="entry name" value="RPM1_Interactor"/>
</dbReference>
<evidence type="ECO:0000256" key="1">
    <source>
        <dbReference type="SAM" id="MobiDB-lite"/>
    </source>
</evidence>
<gene>
    <name evidence="2" type="ORF">F511_10037</name>
</gene>
<reference evidence="2 3" key="1">
    <citation type="journal article" date="2015" name="Proc. Natl. Acad. Sci. U.S.A.">
        <title>The resurrection genome of Boea hygrometrica: A blueprint for survival of dehydration.</title>
        <authorList>
            <person name="Xiao L."/>
            <person name="Yang G."/>
            <person name="Zhang L."/>
            <person name="Yang X."/>
            <person name="Zhao S."/>
            <person name="Ji Z."/>
            <person name="Zhou Q."/>
            <person name="Hu M."/>
            <person name="Wang Y."/>
            <person name="Chen M."/>
            <person name="Xu Y."/>
            <person name="Jin H."/>
            <person name="Xiao X."/>
            <person name="Hu G."/>
            <person name="Bao F."/>
            <person name="Hu Y."/>
            <person name="Wan P."/>
            <person name="Li L."/>
            <person name="Deng X."/>
            <person name="Kuang T."/>
            <person name="Xiang C."/>
            <person name="Zhu J.K."/>
            <person name="Oliver M.J."/>
            <person name="He Y."/>
        </authorList>
    </citation>
    <scope>NUCLEOTIDE SEQUENCE [LARGE SCALE GENOMIC DNA]</scope>
    <source>
        <strain evidence="3">cv. XS01</strain>
    </source>
</reference>
<dbReference type="AlphaFoldDB" id="A0A2Z7CDX7"/>
<sequence>MKYYARRGRKLPKEQPKEQRASPMVDKEPEIIEIDDFCPSPDEKDTPLRPIFCLKNRGQLKEIERKEECFIVEFDLKDELNILKVWIYEEIDDAASPDVRVVAEKGQIACRDYPHPRHACAEHPFVMTPHDTYCKLCYCYVCDSSAPCKMWSGSSGHCHAFDNEAWNHLRRSKRQALSTKSI</sequence>
<dbReference type="Proteomes" id="UP000250235">
    <property type="component" value="Unassembled WGS sequence"/>
</dbReference>
<feature type="region of interest" description="Disordered" evidence="1">
    <location>
        <begin position="1"/>
        <end position="26"/>
    </location>
</feature>
<dbReference type="EMBL" id="KQ996414">
    <property type="protein sequence ID" value="KZV45260.1"/>
    <property type="molecule type" value="Genomic_DNA"/>
</dbReference>